<proteinExistence type="inferred from homology"/>
<dbReference type="PANTHER" id="PTHR45339:SF1">
    <property type="entry name" value="HYBRID SIGNAL TRANSDUCTION HISTIDINE KINASE J"/>
    <property type="match status" value="1"/>
</dbReference>
<feature type="region of interest" description="Disordered" evidence="5">
    <location>
        <begin position="674"/>
        <end position="706"/>
    </location>
</feature>
<organism evidence="7 8">
    <name type="scientific">Podospora aff. communis PSN243</name>
    <dbReference type="NCBI Taxonomy" id="3040156"/>
    <lineage>
        <taxon>Eukaryota</taxon>
        <taxon>Fungi</taxon>
        <taxon>Dikarya</taxon>
        <taxon>Ascomycota</taxon>
        <taxon>Pezizomycotina</taxon>
        <taxon>Sordariomycetes</taxon>
        <taxon>Sordariomycetidae</taxon>
        <taxon>Sordariales</taxon>
        <taxon>Podosporaceae</taxon>
        <taxon>Podospora</taxon>
    </lineage>
</organism>
<dbReference type="AlphaFoldDB" id="A0AAV9G6J4"/>
<dbReference type="PROSITE" id="PS50110">
    <property type="entry name" value="RESPONSE_REGULATORY"/>
    <property type="match status" value="1"/>
</dbReference>
<evidence type="ECO:0000256" key="4">
    <source>
        <dbReference type="PROSITE-ProRule" id="PRU00169"/>
    </source>
</evidence>
<evidence type="ECO:0000313" key="7">
    <source>
        <dbReference type="EMBL" id="KAK4443717.1"/>
    </source>
</evidence>
<feature type="region of interest" description="Disordered" evidence="5">
    <location>
        <begin position="1"/>
        <end position="124"/>
    </location>
</feature>
<keyword evidence="2" id="KW-0902">Two-component regulatory system</keyword>
<accession>A0AAV9G6J4</accession>
<evidence type="ECO:0000259" key="6">
    <source>
        <dbReference type="PROSITE" id="PS50110"/>
    </source>
</evidence>
<dbReference type="SMART" id="SM00448">
    <property type="entry name" value="REC"/>
    <property type="match status" value="1"/>
</dbReference>
<dbReference type="PANTHER" id="PTHR45339">
    <property type="entry name" value="HYBRID SIGNAL TRANSDUCTION HISTIDINE KINASE J"/>
    <property type="match status" value="1"/>
</dbReference>
<keyword evidence="1 4" id="KW-0597">Phosphoprotein</keyword>
<protein>
    <submittedName>
        <fullName evidence="7">Response regulator mcs4</fullName>
    </submittedName>
</protein>
<comment type="caution">
    <text evidence="7">The sequence shown here is derived from an EMBL/GenBank/DDBJ whole genome shotgun (WGS) entry which is preliminary data.</text>
</comment>
<dbReference type="GO" id="GO:0000156">
    <property type="term" value="F:phosphorelay response regulator activity"/>
    <property type="evidence" value="ECO:0007669"/>
    <property type="project" value="UniProtKB-ARBA"/>
</dbReference>
<keyword evidence="8" id="KW-1185">Reference proteome</keyword>
<feature type="compositionally biased region" description="Polar residues" evidence="5">
    <location>
        <begin position="28"/>
        <end position="37"/>
    </location>
</feature>
<dbReference type="InterPro" id="IPR011006">
    <property type="entry name" value="CheY-like_superfamily"/>
</dbReference>
<reference evidence="7" key="1">
    <citation type="journal article" date="2023" name="Mol. Phylogenet. Evol.">
        <title>Genome-scale phylogeny and comparative genomics of the fungal order Sordariales.</title>
        <authorList>
            <person name="Hensen N."/>
            <person name="Bonometti L."/>
            <person name="Westerberg I."/>
            <person name="Brannstrom I.O."/>
            <person name="Guillou S."/>
            <person name="Cros-Aarteil S."/>
            <person name="Calhoun S."/>
            <person name="Haridas S."/>
            <person name="Kuo A."/>
            <person name="Mondo S."/>
            <person name="Pangilinan J."/>
            <person name="Riley R."/>
            <person name="LaButti K."/>
            <person name="Andreopoulos B."/>
            <person name="Lipzen A."/>
            <person name="Chen C."/>
            <person name="Yan M."/>
            <person name="Daum C."/>
            <person name="Ng V."/>
            <person name="Clum A."/>
            <person name="Steindorff A."/>
            <person name="Ohm R.A."/>
            <person name="Martin F."/>
            <person name="Silar P."/>
            <person name="Natvig D.O."/>
            <person name="Lalanne C."/>
            <person name="Gautier V."/>
            <person name="Ament-Velasquez S.L."/>
            <person name="Kruys A."/>
            <person name="Hutchinson M.I."/>
            <person name="Powell A.J."/>
            <person name="Barry K."/>
            <person name="Miller A.N."/>
            <person name="Grigoriev I.V."/>
            <person name="Debuchy R."/>
            <person name="Gladieux P."/>
            <person name="Hiltunen Thoren M."/>
            <person name="Johannesson H."/>
        </authorList>
    </citation>
    <scope>NUCLEOTIDE SEQUENCE</scope>
    <source>
        <strain evidence="7">PSN243</strain>
    </source>
</reference>
<dbReference type="Pfam" id="PF00072">
    <property type="entry name" value="Response_reg"/>
    <property type="match status" value="1"/>
</dbReference>
<feature type="compositionally biased region" description="Low complexity" evidence="5">
    <location>
        <begin position="252"/>
        <end position="269"/>
    </location>
</feature>
<dbReference type="FunFam" id="3.40.50.2300:FF:000146">
    <property type="entry name" value="Putative two-component response regulator SSK1p"/>
    <property type="match status" value="1"/>
</dbReference>
<dbReference type="InterPro" id="IPR001789">
    <property type="entry name" value="Sig_transdc_resp-reg_receiver"/>
</dbReference>
<sequence>MGDLKARLRAKFPRRTSGISLLAPDKSSAASTSGSDTQGRRFSDAAGGGADVANGRTKRSVGGRSGDGASEPSHRHQAQAAPPDAMEARDRLRQKETSKQEIEPAVQKPPTDVRATSIDSDNDNDTAVDVGDEIHQHPVEKQRTAVAVAAAPGHRDVTPHNAANAIQSCTMHATGSDGPDMSENDQRVLMVKLSRVDESLPDTATDNNNLTVAHAAAVDSPSPSSAVPAEALRRIKLSDPPVNLPPSHATGAANLSQQNSLSLRQSSSAHPPAVPTRRQSLLPSRQATLIRTLLAAQTGDLDADVLLPVNANMVTRRIWVKRPGASATSLAINEEDLVDDVREMILHRYANSLGRQFDPPDLVLRVTPRSQGQERSLWPNEPMARTLDAYFPGGQVVDEALVIDIQPRRTPRASPRTGPPHAQHLTSAYFEETRPMEAGTDYFGPEAASNPAVISAAGGNGTAHPHAMSVLSTGQVPQIPSPGGTRSRPYRDRQDRPRLGRQHTSSPTVMNVVGAGGYLATNHDQSAPGPPPSAPPLPTPPAQQAAGPIHIPRTATPPPRTASPRPPIPRPKKKKTTVEHPKLRPGALSVGVPPINVLIVEDNIINLRLLEAFVKRLKVRWETAMDGRDAVKKWRAGGFHLVLMDIQLPVMSGLEATREIRRLERMNSIGAFAKPPPAVGSKGPRAKADEVGESANGAAEEPKETANENDILENRELFKGPVIIVALTASSLQSDRHEALAAGCNDFLTKPVTYVWLERKVVEWGCMQALIDYDGWRKWKRYSEPDKEAKEVDPKGVAKVGSKVVAKVELGTVAAKDGSSSSSTVKGVKS</sequence>
<feature type="compositionally biased region" description="Pro residues" evidence="5">
    <location>
        <begin position="528"/>
        <end position="541"/>
    </location>
</feature>
<dbReference type="EMBL" id="MU865988">
    <property type="protein sequence ID" value="KAK4443717.1"/>
    <property type="molecule type" value="Genomic_DNA"/>
</dbReference>
<name>A0AAV9G6J4_9PEZI</name>
<evidence type="ECO:0000256" key="3">
    <source>
        <dbReference type="ARBA" id="ARBA00093463"/>
    </source>
</evidence>
<dbReference type="SUPFAM" id="SSF52172">
    <property type="entry name" value="CheY-like"/>
    <property type="match status" value="1"/>
</dbReference>
<reference evidence="7" key="2">
    <citation type="submission" date="2023-05" db="EMBL/GenBank/DDBJ databases">
        <authorList>
            <consortium name="Lawrence Berkeley National Laboratory"/>
            <person name="Steindorff A."/>
            <person name="Hensen N."/>
            <person name="Bonometti L."/>
            <person name="Westerberg I."/>
            <person name="Brannstrom I.O."/>
            <person name="Guillou S."/>
            <person name="Cros-Aarteil S."/>
            <person name="Calhoun S."/>
            <person name="Haridas S."/>
            <person name="Kuo A."/>
            <person name="Mondo S."/>
            <person name="Pangilinan J."/>
            <person name="Riley R."/>
            <person name="Labutti K."/>
            <person name="Andreopoulos B."/>
            <person name="Lipzen A."/>
            <person name="Chen C."/>
            <person name="Yanf M."/>
            <person name="Daum C."/>
            <person name="Ng V."/>
            <person name="Clum A."/>
            <person name="Ohm R."/>
            <person name="Martin F."/>
            <person name="Silar P."/>
            <person name="Natvig D."/>
            <person name="Lalanne C."/>
            <person name="Gautier V."/>
            <person name="Ament-Velasquez S.L."/>
            <person name="Kruys A."/>
            <person name="Hutchinson M.I."/>
            <person name="Powell A.J."/>
            <person name="Barry K."/>
            <person name="Miller A.N."/>
            <person name="Grigoriev I.V."/>
            <person name="Debuchy R."/>
            <person name="Gladieux P."/>
            <person name="Thoren M.H."/>
            <person name="Johannesson H."/>
        </authorList>
    </citation>
    <scope>NUCLEOTIDE SEQUENCE</scope>
    <source>
        <strain evidence="7">PSN243</strain>
    </source>
</reference>
<feature type="compositionally biased region" description="Low complexity" evidence="5">
    <location>
        <begin position="542"/>
        <end position="554"/>
    </location>
</feature>
<feature type="domain" description="Response regulatory" evidence="6">
    <location>
        <begin position="596"/>
        <end position="765"/>
    </location>
</feature>
<evidence type="ECO:0000256" key="2">
    <source>
        <dbReference type="ARBA" id="ARBA00023012"/>
    </source>
</evidence>
<gene>
    <name evidence="7" type="ORF">QBC34DRAFT_488225</name>
</gene>
<feature type="compositionally biased region" description="Basic and acidic residues" evidence="5">
    <location>
        <begin position="86"/>
        <end position="102"/>
    </location>
</feature>
<dbReference type="Proteomes" id="UP001321760">
    <property type="component" value="Unassembled WGS sequence"/>
</dbReference>
<feature type="compositionally biased region" description="Basic and acidic residues" evidence="5">
    <location>
        <begin position="489"/>
        <end position="498"/>
    </location>
</feature>
<feature type="region of interest" description="Disordered" evidence="5">
    <location>
        <begin position="473"/>
        <end position="586"/>
    </location>
</feature>
<feature type="compositionally biased region" description="Pro residues" evidence="5">
    <location>
        <begin position="555"/>
        <end position="569"/>
    </location>
</feature>
<evidence type="ECO:0000313" key="8">
    <source>
        <dbReference type="Proteomes" id="UP001321760"/>
    </source>
</evidence>
<comment type="similarity">
    <text evidence="3">Belongs to the SSK1 family.</text>
</comment>
<dbReference type="Gene3D" id="3.40.50.2300">
    <property type="match status" value="1"/>
</dbReference>
<feature type="modified residue" description="4-aspartylphosphate" evidence="4">
    <location>
        <position position="645"/>
    </location>
</feature>
<feature type="region of interest" description="Disordered" evidence="5">
    <location>
        <begin position="238"/>
        <end position="282"/>
    </location>
</feature>
<evidence type="ECO:0000256" key="1">
    <source>
        <dbReference type="ARBA" id="ARBA00022553"/>
    </source>
</evidence>
<dbReference type="CDD" id="cd17546">
    <property type="entry name" value="REC_hyHK_CKI1_RcsC-like"/>
    <property type="match status" value="1"/>
</dbReference>
<evidence type="ECO:0000256" key="5">
    <source>
        <dbReference type="SAM" id="MobiDB-lite"/>
    </source>
</evidence>